<keyword evidence="2" id="KW-1185">Reference proteome</keyword>
<reference evidence="1" key="2">
    <citation type="submission" date="2021-12" db="EMBL/GenBank/DDBJ databases">
        <title>Resequencing data analysis of finger millet.</title>
        <authorList>
            <person name="Hatakeyama M."/>
            <person name="Aluri S."/>
            <person name="Balachadran M.T."/>
            <person name="Sivarajan S.R."/>
            <person name="Poveda L."/>
            <person name="Shimizu-Inatsugi R."/>
            <person name="Schlapbach R."/>
            <person name="Sreeman S.M."/>
            <person name="Shimizu K.K."/>
        </authorList>
    </citation>
    <scope>NUCLEOTIDE SEQUENCE</scope>
</reference>
<dbReference type="PANTHER" id="PTHR13318">
    <property type="entry name" value="PARTNER OF PAIRED, ISOFORM B-RELATED"/>
    <property type="match status" value="1"/>
</dbReference>
<comment type="caution">
    <text evidence="1">The sequence shown here is derived from an EMBL/GenBank/DDBJ whole genome shotgun (WGS) entry which is preliminary data.</text>
</comment>
<proteinExistence type="predicted"/>
<protein>
    <submittedName>
        <fullName evidence="1">Uncharacterized protein</fullName>
    </submittedName>
</protein>
<name>A0AAV5CL23_ELECO</name>
<dbReference type="SUPFAM" id="SSF52047">
    <property type="entry name" value="RNI-like"/>
    <property type="match status" value="1"/>
</dbReference>
<evidence type="ECO:0000313" key="1">
    <source>
        <dbReference type="EMBL" id="GJM99142.1"/>
    </source>
</evidence>
<gene>
    <name evidence="1" type="primary">ga16219</name>
    <name evidence="1" type="ORF">PR202_ga16219</name>
</gene>
<evidence type="ECO:0000313" key="2">
    <source>
        <dbReference type="Proteomes" id="UP001054889"/>
    </source>
</evidence>
<organism evidence="1 2">
    <name type="scientific">Eleusine coracana subsp. coracana</name>
    <dbReference type="NCBI Taxonomy" id="191504"/>
    <lineage>
        <taxon>Eukaryota</taxon>
        <taxon>Viridiplantae</taxon>
        <taxon>Streptophyta</taxon>
        <taxon>Embryophyta</taxon>
        <taxon>Tracheophyta</taxon>
        <taxon>Spermatophyta</taxon>
        <taxon>Magnoliopsida</taxon>
        <taxon>Liliopsida</taxon>
        <taxon>Poales</taxon>
        <taxon>Poaceae</taxon>
        <taxon>PACMAD clade</taxon>
        <taxon>Chloridoideae</taxon>
        <taxon>Cynodonteae</taxon>
        <taxon>Eleusininae</taxon>
        <taxon>Eleusine</taxon>
    </lineage>
</organism>
<dbReference type="GO" id="GO:0019005">
    <property type="term" value="C:SCF ubiquitin ligase complex"/>
    <property type="evidence" value="ECO:0007669"/>
    <property type="project" value="TreeGrafter"/>
</dbReference>
<dbReference type="GO" id="GO:0031146">
    <property type="term" value="P:SCF-dependent proteasomal ubiquitin-dependent protein catabolic process"/>
    <property type="evidence" value="ECO:0007669"/>
    <property type="project" value="TreeGrafter"/>
</dbReference>
<sequence>MIILLRNCSNLRIVSLRLTPQFNEGHVFRTSLTDDCLKALALGCPMLQSFELIFWGCDEIYPEIGFTQEGLVMLIQSCPIRDFVLSGAHIFDDDGVKALSCAQFLETLELMNCMQITDAGMRFLARAPRLINLILRQCDGFTDDGVGEVIRACKLESLIVEGCSHVSQEAIQGAAKSVHYEEDYPGLLNLGRT</sequence>
<dbReference type="InterPro" id="IPR032675">
    <property type="entry name" value="LRR_dom_sf"/>
</dbReference>
<dbReference type="AlphaFoldDB" id="A0AAV5CL23"/>
<dbReference type="Proteomes" id="UP001054889">
    <property type="component" value="Unassembled WGS sequence"/>
</dbReference>
<dbReference type="EMBL" id="BQKI01000007">
    <property type="protein sequence ID" value="GJM99142.1"/>
    <property type="molecule type" value="Genomic_DNA"/>
</dbReference>
<reference evidence="1" key="1">
    <citation type="journal article" date="2018" name="DNA Res.">
        <title>Multiple hybrid de novo genome assembly of finger millet, an orphan allotetraploid crop.</title>
        <authorList>
            <person name="Hatakeyama M."/>
            <person name="Aluri S."/>
            <person name="Balachadran M.T."/>
            <person name="Sivarajan S.R."/>
            <person name="Patrignani A."/>
            <person name="Gruter S."/>
            <person name="Poveda L."/>
            <person name="Shimizu-Inatsugi R."/>
            <person name="Baeten J."/>
            <person name="Francoijs K.J."/>
            <person name="Nataraja K.N."/>
            <person name="Reddy Y.A.N."/>
            <person name="Phadnis S."/>
            <person name="Ravikumar R.L."/>
            <person name="Schlapbach R."/>
            <person name="Sreeman S.M."/>
            <person name="Shimizu K.K."/>
        </authorList>
    </citation>
    <scope>NUCLEOTIDE SEQUENCE</scope>
</reference>
<dbReference type="Gene3D" id="3.80.10.10">
    <property type="entry name" value="Ribonuclease Inhibitor"/>
    <property type="match status" value="1"/>
</dbReference>
<dbReference type="PANTHER" id="PTHR13318:SF216">
    <property type="entry name" value="F-BOX DOMAIN CONTAINING PROTEIN"/>
    <property type="match status" value="1"/>
</dbReference>
<accession>A0AAV5CL23</accession>